<protein>
    <recommendedName>
        <fullName evidence="12">Fe2OG dioxygenase domain-containing protein</fullName>
    </recommendedName>
</protein>
<evidence type="ECO:0000256" key="8">
    <source>
        <dbReference type="ARBA" id="ARBA00023002"/>
    </source>
</evidence>
<comment type="caution">
    <text evidence="13">The sequence shown here is derived from an EMBL/GenBank/DDBJ whole genome shotgun (WGS) entry which is preliminary data.</text>
</comment>
<dbReference type="EMBL" id="CAKKNE010000001">
    <property type="protein sequence ID" value="CAH0365065.1"/>
    <property type="molecule type" value="Genomic_DNA"/>
</dbReference>
<dbReference type="InterPro" id="IPR044862">
    <property type="entry name" value="Pro_4_hyd_alph_FE2OG_OXY"/>
</dbReference>
<evidence type="ECO:0000256" key="4">
    <source>
        <dbReference type="ARBA" id="ARBA00022692"/>
    </source>
</evidence>
<dbReference type="InterPro" id="IPR003582">
    <property type="entry name" value="ShKT_dom"/>
</dbReference>
<name>A0A8J2WTQ6_9STRA</name>
<keyword evidence="11" id="KW-0732">Signal</keyword>
<evidence type="ECO:0000313" key="14">
    <source>
        <dbReference type="Proteomes" id="UP000789595"/>
    </source>
</evidence>
<evidence type="ECO:0000313" key="13">
    <source>
        <dbReference type="EMBL" id="CAH0365065.1"/>
    </source>
</evidence>
<feature type="signal peptide" evidence="11">
    <location>
        <begin position="1"/>
        <end position="16"/>
    </location>
</feature>
<dbReference type="Gene3D" id="2.60.120.620">
    <property type="entry name" value="q2cbj1_9rhob like domain"/>
    <property type="match status" value="1"/>
</dbReference>
<keyword evidence="7" id="KW-1133">Transmembrane helix</keyword>
<proteinExistence type="predicted"/>
<reference evidence="13" key="1">
    <citation type="submission" date="2021-11" db="EMBL/GenBank/DDBJ databases">
        <authorList>
            <consortium name="Genoscope - CEA"/>
            <person name="William W."/>
        </authorList>
    </citation>
    <scope>NUCLEOTIDE SEQUENCE</scope>
</reference>
<evidence type="ECO:0000256" key="3">
    <source>
        <dbReference type="ARBA" id="ARBA00004308"/>
    </source>
</evidence>
<dbReference type="InterPro" id="IPR006620">
    <property type="entry name" value="Pro_4_hyd_alph"/>
</dbReference>
<dbReference type="SMART" id="SM00702">
    <property type="entry name" value="P4Hc"/>
    <property type="match status" value="1"/>
</dbReference>
<dbReference type="GO" id="GO:0004656">
    <property type="term" value="F:procollagen-proline 4-dioxygenase activity"/>
    <property type="evidence" value="ECO:0007669"/>
    <property type="project" value="TreeGrafter"/>
</dbReference>
<dbReference type="GO" id="GO:0031418">
    <property type="term" value="F:L-ascorbic acid binding"/>
    <property type="evidence" value="ECO:0007669"/>
    <property type="project" value="InterPro"/>
</dbReference>
<evidence type="ECO:0000256" key="6">
    <source>
        <dbReference type="ARBA" id="ARBA00022964"/>
    </source>
</evidence>
<feature type="chain" id="PRO_5035278219" description="Fe2OG dioxygenase domain-containing protein" evidence="11">
    <location>
        <begin position="17"/>
        <end position="607"/>
    </location>
</feature>
<dbReference type="OrthoDB" id="420380at2759"/>
<sequence length="607" mass="64218">MLGAALVCLASALASGATDDPAVSKFSVRNLSGGFIGLWWIDHRGRQLVAQSAVAVRHTSSVEINSFRGHRFVIRRLRRKARLADVPYEPRATDAVLEVGPTNDLVVVDGDLRLTVHNARYRAREAVAGALRARDPVEALRGAVAGWRAAWTAERALRERAIEDVRRLGGDRPEEPAPPPGGWPFEERPLDLAPCGELVAEPGAPRGATAAALEALLAGWGAARDDTCASREALAARASREALRGDGHASCGRWAAVGECAANPDYMLASCGRSCELWADHAPEATAAVARRAQRRDAWAACAVDRVEAAGARYVAATSAELNGLARFHDALRNRTCAAYEADGTNPLAPAVGAATTTLDLDRPLRVATLAAPSAAAAIYHVEGFAAAAECRDAVADAAPRMAPATVNEEANKAAKSTSRRAHAANLVPDLGRHDSAPTKLWRRAFALANALTDYDLDGEAGQEPFSVIHYNGSVAGAGPPDEYLPHCDGQCEGSPHQAGGRVATLLLYCRAPARGGATTFANARVAVAPRAGDAVFFSYLDAASGRMDVGHTLHSGCPVVEGDKWVLTLWFRKGVSAAEPWERFDPTGARHDATEVVAWDEGLVYS</sequence>
<evidence type="ECO:0000259" key="12">
    <source>
        <dbReference type="PROSITE" id="PS51471"/>
    </source>
</evidence>
<evidence type="ECO:0000256" key="7">
    <source>
        <dbReference type="ARBA" id="ARBA00022989"/>
    </source>
</evidence>
<dbReference type="PROSITE" id="PS51471">
    <property type="entry name" value="FE2OG_OXY"/>
    <property type="match status" value="1"/>
</dbReference>
<dbReference type="AlphaFoldDB" id="A0A8J2WTQ6"/>
<keyword evidence="8" id="KW-0560">Oxidoreductase</keyword>
<keyword evidence="10" id="KW-0472">Membrane</keyword>
<dbReference type="Proteomes" id="UP000789595">
    <property type="component" value="Unassembled WGS sequence"/>
</dbReference>
<evidence type="ECO:0000256" key="1">
    <source>
        <dbReference type="ARBA" id="ARBA00001961"/>
    </source>
</evidence>
<evidence type="ECO:0000256" key="9">
    <source>
        <dbReference type="ARBA" id="ARBA00023004"/>
    </source>
</evidence>
<dbReference type="InterPro" id="IPR005123">
    <property type="entry name" value="Oxoglu/Fe-dep_dioxygenase_dom"/>
</dbReference>
<dbReference type="Pfam" id="PF01549">
    <property type="entry name" value="ShK"/>
    <property type="match status" value="1"/>
</dbReference>
<dbReference type="Pfam" id="PF13640">
    <property type="entry name" value="2OG-FeII_Oxy_3"/>
    <property type="match status" value="1"/>
</dbReference>
<gene>
    <name evidence="13" type="ORF">PECAL_1P14690</name>
</gene>
<comment type="cofactor">
    <cofactor evidence="1">
        <name>L-ascorbate</name>
        <dbReference type="ChEBI" id="CHEBI:38290"/>
    </cofactor>
</comment>
<keyword evidence="6" id="KW-0223">Dioxygenase</keyword>
<dbReference type="GO" id="GO:0005783">
    <property type="term" value="C:endoplasmic reticulum"/>
    <property type="evidence" value="ECO:0007669"/>
    <property type="project" value="TreeGrafter"/>
</dbReference>
<dbReference type="GO" id="GO:0016020">
    <property type="term" value="C:membrane"/>
    <property type="evidence" value="ECO:0007669"/>
    <property type="project" value="UniProtKB-SubCell"/>
</dbReference>
<keyword evidence="4" id="KW-0812">Transmembrane</keyword>
<dbReference type="GO" id="GO:0005506">
    <property type="term" value="F:iron ion binding"/>
    <property type="evidence" value="ECO:0007669"/>
    <property type="project" value="InterPro"/>
</dbReference>
<evidence type="ECO:0000256" key="2">
    <source>
        <dbReference type="ARBA" id="ARBA00004167"/>
    </source>
</evidence>
<evidence type="ECO:0000256" key="10">
    <source>
        <dbReference type="ARBA" id="ARBA00023136"/>
    </source>
</evidence>
<keyword evidence="9" id="KW-0408">Iron</keyword>
<evidence type="ECO:0000256" key="11">
    <source>
        <dbReference type="SAM" id="SignalP"/>
    </source>
</evidence>
<organism evidence="13 14">
    <name type="scientific">Pelagomonas calceolata</name>
    <dbReference type="NCBI Taxonomy" id="35677"/>
    <lineage>
        <taxon>Eukaryota</taxon>
        <taxon>Sar</taxon>
        <taxon>Stramenopiles</taxon>
        <taxon>Ochrophyta</taxon>
        <taxon>Pelagophyceae</taxon>
        <taxon>Pelagomonadales</taxon>
        <taxon>Pelagomonadaceae</taxon>
        <taxon>Pelagomonas</taxon>
    </lineage>
</organism>
<evidence type="ECO:0000256" key="5">
    <source>
        <dbReference type="ARBA" id="ARBA00022723"/>
    </source>
</evidence>
<accession>A0A8J2WTQ6</accession>
<keyword evidence="14" id="KW-1185">Reference proteome</keyword>
<dbReference type="InterPro" id="IPR045054">
    <property type="entry name" value="P4HA-like"/>
</dbReference>
<feature type="domain" description="Fe2OG dioxygenase" evidence="12">
    <location>
        <begin position="462"/>
        <end position="574"/>
    </location>
</feature>
<dbReference type="PANTHER" id="PTHR10869">
    <property type="entry name" value="PROLYL 4-HYDROXYLASE ALPHA SUBUNIT"/>
    <property type="match status" value="1"/>
</dbReference>
<comment type="subcellular location">
    <subcellularLocation>
        <location evidence="3">Endomembrane system</location>
    </subcellularLocation>
    <subcellularLocation>
        <location evidence="2">Membrane</location>
        <topology evidence="2">Single-pass membrane protein</topology>
    </subcellularLocation>
</comment>
<keyword evidence="5" id="KW-0479">Metal-binding</keyword>
<dbReference type="PANTHER" id="PTHR10869:SF226">
    <property type="entry name" value="PROLYL 4-HYDROXYLASE ALPHA SUBUNIT DOMAIN-CONTAINING PROTEIN"/>
    <property type="match status" value="1"/>
</dbReference>